<reference evidence="2 3" key="1">
    <citation type="submission" date="2020-08" db="EMBL/GenBank/DDBJ databases">
        <title>Complete Genome Sequence of Effusibacillus dendaii Strain skT53, Isolated from Farmland soil.</title>
        <authorList>
            <person name="Konishi T."/>
            <person name="Kawasaki H."/>
        </authorList>
    </citation>
    <scope>NUCLEOTIDE SEQUENCE [LARGE SCALE GENOMIC DNA]</scope>
    <source>
        <strain evidence="3">skT53</strain>
    </source>
</reference>
<keyword evidence="1" id="KW-0812">Transmembrane</keyword>
<proteinExistence type="predicted"/>
<dbReference type="KEGG" id="eff:skT53_08530"/>
<keyword evidence="3" id="KW-1185">Reference proteome</keyword>
<dbReference type="EMBL" id="AP023366">
    <property type="protein sequence ID" value="BCJ85868.1"/>
    <property type="molecule type" value="Genomic_DNA"/>
</dbReference>
<sequence>MIMLVLQVVGVTGVILLVEWPQLRQASKTTRWITFVLLGISGFLWVYVFRVIHFLRPADVLERMLKPFNPFN</sequence>
<evidence type="ECO:0000313" key="3">
    <source>
        <dbReference type="Proteomes" id="UP000593802"/>
    </source>
</evidence>
<protein>
    <submittedName>
        <fullName evidence="2">Uncharacterized protein</fullName>
    </submittedName>
</protein>
<keyword evidence="1" id="KW-1133">Transmembrane helix</keyword>
<feature type="transmembrane region" description="Helical" evidence="1">
    <location>
        <begin position="36"/>
        <end position="55"/>
    </location>
</feature>
<dbReference type="RefSeq" id="WP_200759940.1">
    <property type="nucleotide sequence ID" value="NZ_AP023366.1"/>
</dbReference>
<evidence type="ECO:0000256" key="1">
    <source>
        <dbReference type="SAM" id="Phobius"/>
    </source>
</evidence>
<organism evidence="2 3">
    <name type="scientific">Effusibacillus dendaii</name>
    <dbReference type="NCBI Taxonomy" id="2743772"/>
    <lineage>
        <taxon>Bacteria</taxon>
        <taxon>Bacillati</taxon>
        <taxon>Bacillota</taxon>
        <taxon>Bacilli</taxon>
        <taxon>Bacillales</taxon>
        <taxon>Alicyclobacillaceae</taxon>
        <taxon>Effusibacillus</taxon>
    </lineage>
</organism>
<keyword evidence="1" id="KW-0472">Membrane</keyword>
<dbReference type="Proteomes" id="UP000593802">
    <property type="component" value="Chromosome"/>
</dbReference>
<gene>
    <name evidence="2" type="ORF">skT53_08530</name>
</gene>
<evidence type="ECO:0000313" key="2">
    <source>
        <dbReference type="EMBL" id="BCJ85868.1"/>
    </source>
</evidence>
<name>A0A7I8D6V0_9BACL</name>
<dbReference type="AlphaFoldDB" id="A0A7I8D6V0"/>
<accession>A0A7I8D6V0</accession>